<feature type="compositionally biased region" description="Low complexity" evidence="1">
    <location>
        <begin position="287"/>
        <end position="303"/>
    </location>
</feature>
<name>A0A2V1DBV3_9PLEO</name>
<feature type="compositionally biased region" description="Polar residues" evidence="1">
    <location>
        <begin position="432"/>
        <end position="450"/>
    </location>
</feature>
<evidence type="ECO:0000313" key="3">
    <source>
        <dbReference type="Proteomes" id="UP000244855"/>
    </source>
</evidence>
<feature type="region of interest" description="Disordered" evidence="1">
    <location>
        <begin position="427"/>
        <end position="458"/>
    </location>
</feature>
<feature type="compositionally biased region" description="Basic and acidic residues" evidence="1">
    <location>
        <begin position="241"/>
        <end position="256"/>
    </location>
</feature>
<feature type="region of interest" description="Disordered" evidence="1">
    <location>
        <begin position="382"/>
        <end position="412"/>
    </location>
</feature>
<feature type="compositionally biased region" description="Polar residues" evidence="1">
    <location>
        <begin position="394"/>
        <end position="405"/>
    </location>
</feature>
<feature type="region of interest" description="Disordered" evidence="1">
    <location>
        <begin position="152"/>
        <end position="303"/>
    </location>
</feature>
<proteinExistence type="predicted"/>
<feature type="compositionally biased region" description="Low complexity" evidence="1">
    <location>
        <begin position="163"/>
        <end position="172"/>
    </location>
</feature>
<protein>
    <submittedName>
        <fullName evidence="2">Uncharacterized protein</fullName>
    </submittedName>
</protein>
<dbReference type="EMBL" id="KZ805489">
    <property type="protein sequence ID" value="PVH95617.1"/>
    <property type="molecule type" value="Genomic_DNA"/>
</dbReference>
<accession>A0A2V1DBV3</accession>
<evidence type="ECO:0000256" key="1">
    <source>
        <dbReference type="SAM" id="MobiDB-lite"/>
    </source>
</evidence>
<feature type="compositionally biased region" description="Basic and acidic residues" evidence="1">
    <location>
        <begin position="270"/>
        <end position="286"/>
    </location>
</feature>
<sequence length="616" mass="67664">MAVMLGRSSVVTWRRGQGIVLGRRARVGWRRWWWRWRRMSLGVVTVWRRRGYLNGSREGGMTGGLGRMVSRLGRSSSSSGWRGMSSDIRGIGIGRVQTRPLVGGHARITAVHPFYFSIRRIRSGHAAAIPSVERMGWAWWWRDHNSSKRAHDYETLRDGQKSARQPAARAGQGRAGQGRAGPGQDRIGQDGIAEYRNSTAGRARQKRTGQTRTRDNGPIRVITEGDESLTSVAGQGSSRASEAEERNRARAGREVGRVVSRQVRQAATRQDSKERRRLGLSDERRFAPAGRAAASGGRAVESGRRAWVGQGRAGRAGQDQADEQGCLSQCAWSVERGPWTVDREAVHWTGLAAAVRPGESGGGSSRKLTVDMESGTILEADAASQRLPLAGPSSVASDETTTNTGRELGHGMGIRMGWHQTDERMVGDETAKQQPNSSARPTPSHQTESDATAARAKQMDAEHRCAAGFACGRAAMRRVQSADCAAQTGRQCRLSAAQCSVTVRSETEILSFPLLDFTQSGQRDAQGRQRARKKKLRVHVCRRQAAGSRQSRQQKEWPPPRFLASYQQDANGCYHTVQAWLGHNGTSTLLTYYHTMTNQNEIVPTGLDGWTVIIIS</sequence>
<dbReference type="AlphaFoldDB" id="A0A2V1DBV3"/>
<gene>
    <name evidence="2" type="ORF">DM02DRAFT_632688</name>
</gene>
<organism evidence="2 3">
    <name type="scientific">Periconia macrospinosa</name>
    <dbReference type="NCBI Taxonomy" id="97972"/>
    <lineage>
        <taxon>Eukaryota</taxon>
        <taxon>Fungi</taxon>
        <taxon>Dikarya</taxon>
        <taxon>Ascomycota</taxon>
        <taxon>Pezizomycotina</taxon>
        <taxon>Dothideomycetes</taxon>
        <taxon>Pleosporomycetidae</taxon>
        <taxon>Pleosporales</taxon>
        <taxon>Massarineae</taxon>
        <taxon>Periconiaceae</taxon>
        <taxon>Periconia</taxon>
    </lineage>
</organism>
<feature type="compositionally biased region" description="Basic and acidic residues" evidence="1">
    <location>
        <begin position="152"/>
        <end position="161"/>
    </location>
</feature>
<dbReference type="Proteomes" id="UP000244855">
    <property type="component" value="Unassembled WGS sequence"/>
</dbReference>
<evidence type="ECO:0000313" key="2">
    <source>
        <dbReference type="EMBL" id="PVH95617.1"/>
    </source>
</evidence>
<keyword evidence="3" id="KW-1185">Reference proteome</keyword>
<reference evidence="2 3" key="1">
    <citation type="journal article" date="2018" name="Sci. Rep.">
        <title>Comparative genomics provides insights into the lifestyle and reveals functional heterogeneity of dark septate endophytic fungi.</title>
        <authorList>
            <person name="Knapp D.G."/>
            <person name="Nemeth J.B."/>
            <person name="Barry K."/>
            <person name="Hainaut M."/>
            <person name="Henrissat B."/>
            <person name="Johnson J."/>
            <person name="Kuo A."/>
            <person name="Lim J.H.P."/>
            <person name="Lipzen A."/>
            <person name="Nolan M."/>
            <person name="Ohm R.A."/>
            <person name="Tamas L."/>
            <person name="Grigoriev I.V."/>
            <person name="Spatafora J.W."/>
            <person name="Nagy L.G."/>
            <person name="Kovacs G.M."/>
        </authorList>
    </citation>
    <scope>NUCLEOTIDE SEQUENCE [LARGE SCALE GENOMIC DNA]</scope>
    <source>
        <strain evidence="2 3">DSE2036</strain>
    </source>
</reference>